<evidence type="ECO:0000313" key="3">
    <source>
        <dbReference type="Proteomes" id="UP000053664"/>
    </source>
</evidence>
<dbReference type="EMBL" id="KE361644">
    <property type="protein sequence ID" value="EPQ26632.1"/>
    <property type="molecule type" value="Genomic_DNA"/>
</dbReference>
<dbReference type="RefSeq" id="XP_007881679.1">
    <property type="nucleotide sequence ID" value="XM_007883488.1"/>
</dbReference>
<dbReference type="GeneID" id="19320035"/>
<name>A0A061H1U8_9BASI</name>
<accession>A0A061H1U8</accession>
<dbReference type="AlphaFoldDB" id="A0A061H1U8"/>
<sequence length="111" mass="12514">MVAIKPIYALTGLVVLATVVSARPGLPVDWHVAPIERLVSFYTDRFGSNDAAVEAMRGHLGEIGALSRFDAWRARYGFPESTENQLHELETWINFEGTHFRDELNTKLRSL</sequence>
<feature type="chain" id="PRO_5001599365" evidence="1">
    <location>
        <begin position="23"/>
        <end position="111"/>
    </location>
</feature>
<dbReference type="Proteomes" id="UP000053664">
    <property type="component" value="Unassembled WGS sequence"/>
</dbReference>
<protein>
    <submittedName>
        <fullName evidence="2">Uncharacterized protein</fullName>
    </submittedName>
</protein>
<proteinExistence type="predicted"/>
<evidence type="ECO:0000313" key="2">
    <source>
        <dbReference type="EMBL" id="EPQ26632.1"/>
    </source>
</evidence>
<feature type="signal peptide" evidence="1">
    <location>
        <begin position="1"/>
        <end position="22"/>
    </location>
</feature>
<gene>
    <name evidence="2" type="ORF">PFL1_05953</name>
</gene>
<dbReference type="HOGENOM" id="CLU_2159533_0_0_1"/>
<organism evidence="2 3">
    <name type="scientific">Pseudozyma flocculosa PF-1</name>
    <dbReference type="NCBI Taxonomy" id="1277687"/>
    <lineage>
        <taxon>Eukaryota</taxon>
        <taxon>Fungi</taxon>
        <taxon>Dikarya</taxon>
        <taxon>Basidiomycota</taxon>
        <taxon>Ustilaginomycotina</taxon>
        <taxon>Ustilaginomycetes</taxon>
        <taxon>Ustilaginales</taxon>
        <taxon>Ustilaginaceae</taxon>
        <taxon>Pseudozyma</taxon>
    </lineage>
</organism>
<keyword evidence="1" id="KW-0732">Signal</keyword>
<reference evidence="2 3" key="1">
    <citation type="journal article" date="2013" name="Plant Cell">
        <title>The transition from a phytopathogenic smut ancestor to an anamorphic biocontrol agent deciphered by comparative whole-genome analysis.</title>
        <authorList>
            <person name="Lefebvre F."/>
            <person name="Joly D.L."/>
            <person name="Labbe C."/>
            <person name="Teichmann B."/>
            <person name="Linning R."/>
            <person name="Belzile F."/>
            <person name="Bakkeren G."/>
            <person name="Belanger R.R."/>
        </authorList>
    </citation>
    <scope>NUCLEOTIDE SEQUENCE [LARGE SCALE GENOMIC DNA]</scope>
    <source>
        <strain evidence="2 3">PF-1</strain>
    </source>
</reference>
<dbReference type="KEGG" id="pfp:PFL1_05953"/>
<evidence type="ECO:0000256" key="1">
    <source>
        <dbReference type="SAM" id="SignalP"/>
    </source>
</evidence>